<dbReference type="AlphaFoldDB" id="A0A507BFG5"/>
<evidence type="ECO:0000259" key="2">
    <source>
        <dbReference type="Pfam" id="PF00144"/>
    </source>
</evidence>
<reference evidence="4 5" key="1">
    <citation type="submission" date="2019-06" db="EMBL/GenBank/DDBJ databases">
        <title>Draft genome sequence of the filamentous fungus Phialemoniopsis curvata isolated from diesel fuel.</title>
        <authorList>
            <person name="Varaljay V.A."/>
            <person name="Lyon W.J."/>
            <person name="Crouch A.L."/>
            <person name="Drake C.E."/>
            <person name="Hollomon J.M."/>
            <person name="Nadeau L.J."/>
            <person name="Nunn H.S."/>
            <person name="Stevenson B.S."/>
            <person name="Bojanowski C.L."/>
            <person name="Crookes-Goodson W.J."/>
        </authorList>
    </citation>
    <scope>NUCLEOTIDE SEQUENCE [LARGE SCALE GENOMIC DNA]</scope>
    <source>
        <strain evidence="4 5">D216</strain>
    </source>
</reference>
<dbReference type="InterPro" id="IPR012338">
    <property type="entry name" value="Beta-lactam/transpept-like"/>
</dbReference>
<feature type="domain" description="Beta-lactamase-related" evidence="2">
    <location>
        <begin position="41"/>
        <end position="403"/>
    </location>
</feature>
<dbReference type="PANTHER" id="PTHR46825">
    <property type="entry name" value="D-ALANYL-D-ALANINE-CARBOXYPEPTIDASE/ENDOPEPTIDASE AMPH"/>
    <property type="match status" value="1"/>
</dbReference>
<dbReference type="GeneID" id="41967820"/>
<dbReference type="RefSeq" id="XP_030997750.1">
    <property type="nucleotide sequence ID" value="XM_031138062.1"/>
</dbReference>
<dbReference type="InParanoid" id="A0A507BFG5"/>
<dbReference type="Gene3D" id="3.40.710.10">
    <property type="entry name" value="DD-peptidase/beta-lactamase superfamily"/>
    <property type="match status" value="1"/>
</dbReference>
<accession>A0A507BFG5</accession>
<dbReference type="PANTHER" id="PTHR46825:SF14">
    <property type="entry name" value="BETA-LACTAMASE-RELATED DOMAIN-CONTAINING PROTEIN"/>
    <property type="match status" value="1"/>
</dbReference>
<comment type="similarity">
    <text evidence="1">Belongs to the peptidase S12 family.</text>
</comment>
<keyword evidence="5" id="KW-1185">Reference proteome</keyword>
<dbReference type="STRING" id="1093900.A0A507BFG5"/>
<protein>
    <recommendedName>
        <fullName evidence="6">Beta-lactamase/transpeptidase-like protein</fullName>
    </recommendedName>
</protein>
<sequence>MSETHLLQRAIHQLFRDGSARPRKGRRRASLIQALEAQRAHIRQICEVSGVVGLSLAVVDHGETIFQENMGYRDLANEKPVTSDTIFPIASLTKSFTTACINRLRAQDKLAFNDLISTLLPEAKSQDSVVAATITVADILGHRTGLQKADSLWLGANGEVMFDMDQTASILSQLRPQTSIRSRFLYSNIAFAVLGQLITKITGQPYHLYLKEHILEPLGMTRTLVSKGDSLVDDCSLAYSTLENRDPYNVSLPAPSADGAMGAAGGLRSSVNDLIKFYMALMRSWQEASRARREDTAAVKEQPVFGDAAWLFAPLQIMETPALREKSYAGGWARSQLPTTVGDIGVNPGLVGDMPILAQGVNSCLALWHQGSLVGATSFVMLFPETESAVLVLTNTMALNDAADWIGQLLVETLLDSPYRNDFVKLASLSADRALKRYIELTDMIEEGRVKDGPSRSLSDYTGSYVGLEGLFRILVIEKHGQLNILFQERQSQRYPLQHHHENTFTWFMSWDDQIRRSRFINAQPAFYFIHFEENSGQEITTLNWKFDVAMTEGEDFSKKR</sequence>
<feature type="domain" description="Peptidase S12 Pab87-related C-terminal" evidence="3">
    <location>
        <begin position="451"/>
        <end position="552"/>
    </location>
</feature>
<gene>
    <name evidence="4" type="ORF">E0L32_000373</name>
</gene>
<dbReference type="InterPro" id="IPR001466">
    <property type="entry name" value="Beta-lactam-related"/>
</dbReference>
<dbReference type="InterPro" id="IPR050491">
    <property type="entry name" value="AmpC-like"/>
</dbReference>
<dbReference type="Proteomes" id="UP000319257">
    <property type="component" value="Unassembled WGS sequence"/>
</dbReference>
<dbReference type="InterPro" id="IPR021860">
    <property type="entry name" value="Peptidase_S12_Pab87-rel_C"/>
</dbReference>
<evidence type="ECO:0000313" key="4">
    <source>
        <dbReference type="EMBL" id="TPX16039.1"/>
    </source>
</evidence>
<dbReference type="SUPFAM" id="SSF56601">
    <property type="entry name" value="beta-lactamase/transpeptidase-like"/>
    <property type="match status" value="1"/>
</dbReference>
<evidence type="ECO:0000259" key="3">
    <source>
        <dbReference type="Pfam" id="PF11954"/>
    </source>
</evidence>
<dbReference type="Pfam" id="PF00144">
    <property type="entry name" value="Beta-lactamase"/>
    <property type="match status" value="1"/>
</dbReference>
<evidence type="ECO:0008006" key="6">
    <source>
        <dbReference type="Google" id="ProtNLM"/>
    </source>
</evidence>
<name>A0A507BFG5_9PEZI</name>
<dbReference type="Gene3D" id="2.40.128.600">
    <property type="match status" value="1"/>
</dbReference>
<dbReference type="Pfam" id="PF11954">
    <property type="entry name" value="DUF3471"/>
    <property type="match status" value="1"/>
</dbReference>
<evidence type="ECO:0000256" key="1">
    <source>
        <dbReference type="ARBA" id="ARBA00038215"/>
    </source>
</evidence>
<proteinExistence type="inferred from homology"/>
<dbReference type="OrthoDB" id="5946976at2759"/>
<comment type="caution">
    <text evidence="4">The sequence shown here is derived from an EMBL/GenBank/DDBJ whole genome shotgun (WGS) entry which is preliminary data.</text>
</comment>
<dbReference type="EMBL" id="SKBQ01000001">
    <property type="protein sequence ID" value="TPX16039.1"/>
    <property type="molecule type" value="Genomic_DNA"/>
</dbReference>
<organism evidence="4 5">
    <name type="scientific">Thyridium curvatum</name>
    <dbReference type="NCBI Taxonomy" id="1093900"/>
    <lineage>
        <taxon>Eukaryota</taxon>
        <taxon>Fungi</taxon>
        <taxon>Dikarya</taxon>
        <taxon>Ascomycota</taxon>
        <taxon>Pezizomycotina</taxon>
        <taxon>Sordariomycetes</taxon>
        <taxon>Sordariomycetidae</taxon>
        <taxon>Thyridiales</taxon>
        <taxon>Thyridiaceae</taxon>
        <taxon>Thyridium</taxon>
    </lineage>
</organism>
<evidence type="ECO:0000313" key="5">
    <source>
        <dbReference type="Proteomes" id="UP000319257"/>
    </source>
</evidence>